<dbReference type="EMBL" id="JBHLUH010000060">
    <property type="protein sequence ID" value="MFC0531417.1"/>
    <property type="molecule type" value="Genomic_DNA"/>
</dbReference>
<evidence type="ECO:0000259" key="4">
    <source>
        <dbReference type="Pfam" id="PF00171"/>
    </source>
</evidence>
<dbReference type="PROSITE" id="PS00070">
    <property type="entry name" value="ALDEHYDE_DEHYDR_CYS"/>
    <property type="match status" value="1"/>
</dbReference>
<evidence type="ECO:0000256" key="3">
    <source>
        <dbReference type="RuleBase" id="RU003345"/>
    </source>
</evidence>
<dbReference type="InterPro" id="IPR016163">
    <property type="entry name" value="Ald_DH_C"/>
</dbReference>
<dbReference type="InterPro" id="IPR029510">
    <property type="entry name" value="Ald_DH_CS_GLU"/>
</dbReference>
<comment type="similarity">
    <text evidence="3">Belongs to the aldehyde dehydrogenase family.</text>
</comment>
<proteinExistence type="inferred from homology"/>
<gene>
    <name evidence="5" type="ORF">ACFFIA_27615</name>
</gene>
<dbReference type="InterPro" id="IPR015590">
    <property type="entry name" value="Aldehyde_DH_dom"/>
</dbReference>
<feature type="domain" description="Aldehyde dehydrogenase" evidence="4">
    <location>
        <begin position="23"/>
        <end position="475"/>
    </location>
</feature>
<accession>A0ABV6M9L5</accession>
<dbReference type="InterPro" id="IPR016162">
    <property type="entry name" value="Ald_DH_N"/>
</dbReference>
<dbReference type="PANTHER" id="PTHR11699">
    <property type="entry name" value="ALDEHYDE DEHYDROGENASE-RELATED"/>
    <property type="match status" value="1"/>
</dbReference>
<dbReference type="PROSITE" id="PS00687">
    <property type="entry name" value="ALDEHYDE_DEHYDR_GLU"/>
    <property type="match status" value="1"/>
</dbReference>
<dbReference type="Gene3D" id="3.40.309.10">
    <property type="entry name" value="Aldehyde Dehydrogenase, Chain A, domain 2"/>
    <property type="match status" value="1"/>
</dbReference>
<dbReference type="Gene3D" id="3.40.605.10">
    <property type="entry name" value="Aldehyde Dehydrogenase, Chain A, domain 1"/>
    <property type="match status" value="1"/>
</dbReference>
<sequence>MTADAYEITQLIDGQWRGGEPVTDRYNPADPADLVSRTVSGTAADVDAAATAAAAAQVGWAAMTGPERGTVLTRAGQLLRDRIEVVARDLTREEGKTLAEATGEVRRAADILEFFGAECWRAHGQTFPSGVADTHVFSRREPLGVVGLITPWNFPIAIPTWKAAPALAAGNAVVLKPAQLTTVSTMHLARALADVGLPPGVLNIVHGSGAVVGESIVRHEMVRAVSFTGSNGVGRRIGELAAARRIRVQLEMGGKNPVVVLDDADPERAADLVAASAFGLTGQACTATSRVICTPSVHDRVVDALARRAEAYAPGDGLRATVKMGPVVSAAQLATNVRYLKDALGEGANLATGTLAFEGMLFPPAVLTAVEPTHRIAQEEVFGPVVSVLRAPNLDAAIDLANAVPFGLSAALVTQNLTAVARFVERIQAGVVKINRPTGGVDLNVPFGGVKESSSNTYREQGSGALDFYTWTKAVYIGAN</sequence>
<organism evidence="5 6">
    <name type="scientific">Phytohabitans kaempferiae</name>
    <dbReference type="NCBI Taxonomy" id="1620943"/>
    <lineage>
        <taxon>Bacteria</taxon>
        <taxon>Bacillati</taxon>
        <taxon>Actinomycetota</taxon>
        <taxon>Actinomycetes</taxon>
        <taxon>Micromonosporales</taxon>
        <taxon>Micromonosporaceae</taxon>
    </lineage>
</organism>
<keyword evidence="6" id="KW-1185">Reference proteome</keyword>
<dbReference type="InterPro" id="IPR016160">
    <property type="entry name" value="Ald_DH_CS_CYS"/>
</dbReference>
<evidence type="ECO:0000313" key="5">
    <source>
        <dbReference type="EMBL" id="MFC0531417.1"/>
    </source>
</evidence>
<dbReference type="Proteomes" id="UP001589867">
    <property type="component" value="Unassembled WGS sequence"/>
</dbReference>
<reference evidence="5 6" key="1">
    <citation type="submission" date="2024-09" db="EMBL/GenBank/DDBJ databases">
        <authorList>
            <person name="Sun Q."/>
            <person name="Mori K."/>
        </authorList>
    </citation>
    <scope>NUCLEOTIDE SEQUENCE [LARGE SCALE GENOMIC DNA]</scope>
    <source>
        <strain evidence="5 6">TBRC 3947</strain>
    </source>
</reference>
<dbReference type="Pfam" id="PF00171">
    <property type="entry name" value="Aldedh"/>
    <property type="match status" value="1"/>
</dbReference>
<evidence type="ECO:0000256" key="1">
    <source>
        <dbReference type="ARBA" id="ARBA00023002"/>
    </source>
</evidence>
<keyword evidence="1 3" id="KW-0560">Oxidoreductase</keyword>
<dbReference type="InterPro" id="IPR016161">
    <property type="entry name" value="Ald_DH/histidinol_DH"/>
</dbReference>
<protein>
    <submittedName>
        <fullName evidence="5">Aldehyde dehydrogenase family protein</fullName>
    </submittedName>
</protein>
<evidence type="ECO:0000256" key="2">
    <source>
        <dbReference type="PROSITE-ProRule" id="PRU10007"/>
    </source>
</evidence>
<dbReference type="RefSeq" id="WP_377255804.1">
    <property type="nucleotide sequence ID" value="NZ_JBHLUH010000060.1"/>
</dbReference>
<evidence type="ECO:0000313" key="6">
    <source>
        <dbReference type="Proteomes" id="UP001589867"/>
    </source>
</evidence>
<comment type="caution">
    <text evidence="5">The sequence shown here is derived from an EMBL/GenBank/DDBJ whole genome shotgun (WGS) entry which is preliminary data.</text>
</comment>
<name>A0ABV6M9L5_9ACTN</name>
<feature type="active site" evidence="2">
    <location>
        <position position="251"/>
    </location>
</feature>
<dbReference type="SUPFAM" id="SSF53720">
    <property type="entry name" value="ALDH-like"/>
    <property type="match status" value="1"/>
</dbReference>